<keyword evidence="1" id="KW-0677">Repeat</keyword>
<dbReference type="GO" id="GO:0009451">
    <property type="term" value="P:RNA modification"/>
    <property type="evidence" value="ECO:0007669"/>
    <property type="project" value="InterPro"/>
</dbReference>
<feature type="repeat" description="PPR" evidence="2">
    <location>
        <begin position="497"/>
        <end position="532"/>
    </location>
</feature>
<feature type="repeat" description="PPR" evidence="2">
    <location>
        <begin position="394"/>
        <end position="429"/>
    </location>
</feature>
<dbReference type="AlphaFoldDB" id="A0AAV7HTD7"/>
<evidence type="ECO:0000256" key="2">
    <source>
        <dbReference type="PROSITE-ProRule" id="PRU00708"/>
    </source>
</evidence>
<dbReference type="Proteomes" id="UP000775213">
    <property type="component" value="Unassembled WGS sequence"/>
</dbReference>
<dbReference type="GO" id="GO:0003723">
    <property type="term" value="F:RNA binding"/>
    <property type="evidence" value="ECO:0007669"/>
    <property type="project" value="InterPro"/>
</dbReference>
<evidence type="ECO:0000256" key="1">
    <source>
        <dbReference type="ARBA" id="ARBA00022737"/>
    </source>
</evidence>
<evidence type="ECO:0000313" key="3">
    <source>
        <dbReference type="EMBL" id="KAH0471118.1"/>
    </source>
</evidence>
<dbReference type="InterPro" id="IPR046848">
    <property type="entry name" value="E_motif"/>
</dbReference>
<dbReference type="FunFam" id="1.25.40.10:FF:000073">
    <property type="entry name" value="Pentatricopeptide repeat-containing protein chloroplastic"/>
    <property type="match status" value="1"/>
</dbReference>
<protein>
    <recommendedName>
        <fullName evidence="5">Pentatricopeptide repeat-containing protein</fullName>
    </recommendedName>
</protein>
<accession>A0AAV7HTD7</accession>
<evidence type="ECO:0000313" key="4">
    <source>
        <dbReference type="Proteomes" id="UP000775213"/>
    </source>
</evidence>
<dbReference type="FunFam" id="1.25.40.10:FF:000975">
    <property type="entry name" value="Pentatricopeptide repeat-containing protein"/>
    <property type="match status" value="1"/>
</dbReference>
<feature type="repeat" description="PPR" evidence="2">
    <location>
        <begin position="801"/>
        <end position="835"/>
    </location>
</feature>
<reference evidence="3 4" key="1">
    <citation type="journal article" date="2021" name="Hortic Res">
        <title>Chromosome-scale assembly of the Dendrobium chrysotoxum genome enhances the understanding of orchid evolution.</title>
        <authorList>
            <person name="Zhang Y."/>
            <person name="Zhang G.Q."/>
            <person name="Zhang D."/>
            <person name="Liu X.D."/>
            <person name="Xu X.Y."/>
            <person name="Sun W.H."/>
            <person name="Yu X."/>
            <person name="Zhu X."/>
            <person name="Wang Z.W."/>
            <person name="Zhao X."/>
            <person name="Zhong W.Y."/>
            <person name="Chen H."/>
            <person name="Yin W.L."/>
            <person name="Huang T."/>
            <person name="Niu S.C."/>
            <person name="Liu Z.J."/>
        </authorList>
    </citation>
    <scope>NUCLEOTIDE SEQUENCE [LARGE SCALE GENOMIC DNA]</scope>
    <source>
        <strain evidence="3">Lindl</strain>
    </source>
</reference>
<proteinExistence type="predicted"/>
<dbReference type="Gene3D" id="1.25.40.10">
    <property type="entry name" value="Tetratricopeptide repeat domain"/>
    <property type="match status" value="8"/>
</dbReference>
<dbReference type="PANTHER" id="PTHR24015">
    <property type="entry name" value="OS07G0578800 PROTEIN-RELATED"/>
    <property type="match status" value="1"/>
</dbReference>
<dbReference type="Pfam" id="PF20431">
    <property type="entry name" value="E_motif"/>
    <property type="match status" value="1"/>
</dbReference>
<dbReference type="EMBL" id="JAGFBR010000001">
    <property type="protein sequence ID" value="KAH0471118.1"/>
    <property type="molecule type" value="Genomic_DNA"/>
</dbReference>
<dbReference type="PANTHER" id="PTHR24015:SF1991">
    <property type="entry name" value="OS01G0938000 PROTEIN"/>
    <property type="match status" value="1"/>
</dbReference>
<organism evidence="3 4">
    <name type="scientific">Dendrobium chrysotoxum</name>
    <name type="common">Orchid</name>
    <dbReference type="NCBI Taxonomy" id="161865"/>
    <lineage>
        <taxon>Eukaryota</taxon>
        <taxon>Viridiplantae</taxon>
        <taxon>Streptophyta</taxon>
        <taxon>Embryophyta</taxon>
        <taxon>Tracheophyta</taxon>
        <taxon>Spermatophyta</taxon>
        <taxon>Magnoliopsida</taxon>
        <taxon>Liliopsida</taxon>
        <taxon>Asparagales</taxon>
        <taxon>Orchidaceae</taxon>
        <taxon>Epidendroideae</taxon>
        <taxon>Malaxideae</taxon>
        <taxon>Dendrobiinae</taxon>
        <taxon>Dendrobium</taxon>
    </lineage>
</organism>
<comment type="caution">
    <text evidence="3">The sequence shown here is derived from an EMBL/GenBank/DDBJ whole genome shotgun (WGS) entry which is preliminary data.</text>
</comment>
<dbReference type="Pfam" id="PF01535">
    <property type="entry name" value="PPR"/>
    <property type="match status" value="6"/>
</dbReference>
<dbReference type="PROSITE" id="PS51375">
    <property type="entry name" value="PPR"/>
    <property type="match status" value="3"/>
</dbReference>
<sequence>MMTDLEEDKPIKMTTGLEEKKKVKMKMKTCLEVEKPVKMKICLEEEKPMKMKTDKVGSNENDQQRIRMVRILASVYHLKQFRRIPKLIPSYWFPTSYICIRRRHIISYFHNDVYQFDKIPQKASFEFRLLNLLKTEPAEPFLVSSIHCLSIKTNILLDIVFRTSLLTAYARARDINSSLALFDEDFARDVVSWNAIINACVMNDDFQTYIDLVNEMVNDFQEFDTTTLIIVLSAAARTRNLKQGAVLHCNILKRRFDFDIQLCNALINMYAKCGDLTSSEFMFEVMGAKDATSWNSIINGSLYNGFPGKSVLFFQEMTCSVTRPDRVSLSSMISACSCSEKFHSLGEAVHVWVIKLGYLGMHNSSIENSLISFYFCYGDVEVAKDVFHRIVHKNIVSWNSMIYGLVENKRIDEALQLFRELLLKKDPQPNVVTLIAAIPACHKLDLLCQGKSIHAFAIRSQVEVSNPSLGNCLLDMYLSYEDFISADLLFSTMPVKDLVSWNTMISGYSKNDILRQYAQALFCELLQQDLQCSLATLLGVLPSCTDPQDLNFGKSLHCWGIRYAFVRDVSFVNALMLMYINCGDMLASSLLLRSILPLSDIISLNTIIIGYAQYGHHEDAIKMFLLLHHSLNAQPDQITYVSALSACGNLRLIQLGRSIHALMEKSSAGLDLMARNALITMYFRCSDPTSSELVFRTIEDHNLCSWNCMISGFAQNKNGRAVLEYFKQMGSHRANEFSLVGVLCACSQQGNLRYGREVHGYAIKAGLQANSFISSALLDMYSKCGRLDVSIQVFNNSSEKSIAFWNSMISAFGLHGHGEKAISIFTTMTQLGIQPTKSTFIALLSACSHSGLVDEGCRHYNLMKEVFGFEPCIEHNVCMVDMLGKAGKISEACNFVQKFSSRAEPGTWGAILSSCTDHANLEIGRSVAENLFCLEPDNIGYYITLSNLYACNGMWSEAEEVRSLVYDRRLMKPTGRSVICH</sequence>
<gene>
    <name evidence="3" type="ORF">IEQ34_000841</name>
</gene>
<evidence type="ECO:0008006" key="5">
    <source>
        <dbReference type="Google" id="ProtNLM"/>
    </source>
</evidence>
<dbReference type="InterPro" id="IPR011990">
    <property type="entry name" value="TPR-like_helical_dom_sf"/>
</dbReference>
<name>A0AAV7HTD7_DENCH</name>
<dbReference type="NCBIfam" id="TIGR00756">
    <property type="entry name" value="PPR"/>
    <property type="match status" value="3"/>
</dbReference>
<keyword evidence="4" id="KW-1185">Reference proteome</keyword>
<dbReference type="Pfam" id="PF13041">
    <property type="entry name" value="PPR_2"/>
    <property type="match status" value="2"/>
</dbReference>
<dbReference type="InterPro" id="IPR002885">
    <property type="entry name" value="PPR_rpt"/>
</dbReference>
<dbReference type="InterPro" id="IPR046960">
    <property type="entry name" value="PPR_At4g14850-like_plant"/>
</dbReference>